<comment type="similarity">
    <text evidence="2 8">Belongs to the EPSP synthase family.</text>
</comment>
<evidence type="ECO:0000256" key="4">
    <source>
        <dbReference type="ARBA" id="ARBA00022605"/>
    </source>
</evidence>
<feature type="binding site" evidence="8">
    <location>
        <position position="29"/>
    </location>
    <ligand>
        <name>phosphoenolpyruvate</name>
        <dbReference type="ChEBI" id="CHEBI:58702"/>
    </ligand>
</feature>
<feature type="binding site" evidence="8">
    <location>
        <position position="389"/>
    </location>
    <ligand>
        <name>phosphoenolpyruvate</name>
        <dbReference type="ChEBI" id="CHEBI:58702"/>
    </ligand>
</feature>
<name>A0A1D9DYB8_9MICO</name>
<keyword evidence="11" id="KW-1185">Reference proteome</keyword>
<dbReference type="InterPro" id="IPR013792">
    <property type="entry name" value="RNA3'P_cycl/enolpyr_Trfase_a/b"/>
</dbReference>
<dbReference type="FunFam" id="3.65.10.10:FF:000010">
    <property type="entry name" value="3-phosphoshikimate 1-carboxyvinyltransferase"/>
    <property type="match status" value="1"/>
</dbReference>
<evidence type="ECO:0000256" key="5">
    <source>
        <dbReference type="ARBA" id="ARBA00022679"/>
    </source>
</evidence>
<dbReference type="PIRSF" id="PIRSF000505">
    <property type="entry name" value="EPSPS"/>
    <property type="match status" value="1"/>
</dbReference>
<feature type="binding site" evidence="8">
    <location>
        <position position="414"/>
    </location>
    <ligand>
        <name>phosphoenolpyruvate</name>
        <dbReference type="ChEBI" id="CHEBI:58702"/>
    </ligand>
</feature>
<feature type="binding site" evidence="8">
    <location>
        <position position="29"/>
    </location>
    <ligand>
        <name>3-phosphoshikimate</name>
        <dbReference type="ChEBI" id="CHEBI:145989"/>
    </ligand>
</feature>
<dbReference type="PANTHER" id="PTHR21090:SF5">
    <property type="entry name" value="PENTAFUNCTIONAL AROM POLYPEPTIDE"/>
    <property type="match status" value="1"/>
</dbReference>
<dbReference type="HAMAP" id="MF_00210">
    <property type="entry name" value="EPSP_synth"/>
    <property type="match status" value="1"/>
</dbReference>
<dbReference type="FunFam" id="3.65.10.10:FF:000011">
    <property type="entry name" value="3-phosphoshikimate 1-carboxyvinyltransferase"/>
    <property type="match status" value="1"/>
</dbReference>
<dbReference type="InterPro" id="IPR001986">
    <property type="entry name" value="Enolpyruvate_Tfrase_dom"/>
</dbReference>
<comment type="catalytic activity">
    <reaction evidence="7">
        <text>3-phosphoshikimate + phosphoenolpyruvate = 5-O-(1-carboxyvinyl)-3-phosphoshikimate + phosphate</text>
        <dbReference type="Rhea" id="RHEA:21256"/>
        <dbReference type="ChEBI" id="CHEBI:43474"/>
        <dbReference type="ChEBI" id="CHEBI:57701"/>
        <dbReference type="ChEBI" id="CHEBI:58702"/>
        <dbReference type="ChEBI" id="CHEBI:145989"/>
        <dbReference type="EC" id="2.5.1.19"/>
    </reaction>
    <physiologicalReaction direction="left-to-right" evidence="7">
        <dbReference type="Rhea" id="RHEA:21257"/>
    </physiologicalReaction>
</comment>
<proteinExistence type="inferred from homology"/>
<dbReference type="GO" id="GO:0003866">
    <property type="term" value="F:3-phosphoshikimate 1-carboxyvinyltransferase activity"/>
    <property type="evidence" value="ECO:0007669"/>
    <property type="project" value="UniProtKB-UniRule"/>
</dbReference>
<evidence type="ECO:0000256" key="8">
    <source>
        <dbReference type="HAMAP-Rule" id="MF_00210"/>
    </source>
</evidence>
<dbReference type="EMBL" id="CP015208">
    <property type="protein sequence ID" value="AOY55806.1"/>
    <property type="molecule type" value="Genomic_DNA"/>
</dbReference>
<feature type="binding site" evidence="8">
    <location>
        <position position="98"/>
    </location>
    <ligand>
        <name>phosphoenolpyruvate</name>
        <dbReference type="ChEBI" id="CHEBI:58702"/>
    </ligand>
</feature>
<dbReference type="OrthoDB" id="9809920at2"/>
<dbReference type="RefSeq" id="WP_070954318.1">
    <property type="nucleotide sequence ID" value="NZ_CP015208.1"/>
</dbReference>
<comment type="subunit">
    <text evidence="8">Monomer.</text>
</comment>
<comment type="pathway">
    <text evidence="1 8">Metabolic intermediate biosynthesis; chorismate biosynthesis; chorismate from D-erythrose 4-phosphate and phosphoenolpyruvate: step 6/7.</text>
</comment>
<dbReference type="PANTHER" id="PTHR21090">
    <property type="entry name" value="AROM/DEHYDROQUINATE SYNTHASE"/>
    <property type="match status" value="1"/>
</dbReference>
<dbReference type="GO" id="GO:0009423">
    <property type="term" value="P:chorismate biosynthetic process"/>
    <property type="evidence" value="ECO:0007669"/>
    <property type="project" value="UniProtKB-UniRule"/>
</dbReference>
<dbReference type="CDD" id="cd01556">
    <property type="entry name" value="EPSP_synthase"/>
    <property type="match status" value="1"/>
</dbReference>
<keyword evidence="4 8" id="KW-0028">Amino-acid biosynthesis</keyword>
<dbReference type="STRING" id="535712.A4Z71_02080"/>
<dbReference type="KEGG" id="rpla:A4Z71_02080"/>
<evidence type="ECO:0000256" key="3">
    <source>
        <dbReference type="ARBA" id="ARBA00022490"/>
    </source>
</evidence>
<feature type="binding site" evidence="8">
    <location>
        <position position="343"/>
    </location>
    <ligand>
        <name>3-phosphoshikimate</name>
        <dbReference type="ChEBI" id="CHEBI:145989"/>
    </ligand>
</feature>
<evidence type="ECO:0000256" key="6">
    <source>
        <dbReference type="ARBA" id="ARBA00023141"/>
    </source>
</evidence>
<dbReference type="InterPro" id="IPR006264">
    <property type="entry name" value="EPSP_synthase"/>
</dbReference>
<dbReference type="GO" id="GO:0005737">
    <property type="term" value="C:cytoplasm"/>
    <property type="evidence" value="ECO:0007669"/>
    <property type="project" value="UniProtKB-SubCell"/>
</dbReference>
<dbReference type="UniPathway" id="UPA00053">
    <property type="reaction ID" value="UER00089"/>
</dbReference>
<keyword evidence="6 8" id="KW-0057">Aromatic amino acid biosynthesis</keyword>
<organism evidence="10 11">
    <name type="scientific">Candidatus Rhodoluna planktonica</name>
    <dbReference type="NCBI Taxonomy" id="535712"/>
    <lineage>
        <taxon>Bacteria</taxon>
        <taxon>Bacillati</taxon>
        <taxon>Actinomycetota</taxon>
        <taxon>Actinomycetes</taxon>
        <taxon>Micrococcales</taxon>
        <taxon>Microbacteriaceae</taxon>
        <taxon>Luna cluster</taxon>
        <taxon>Luna-1 subcluster</taxon>
        <taxon>Rhodoluna</taxon>
    </lineage>
</organism>
<evidence type="ECO:0000256" key="7">
    <source>
        <dbReference type="ARBA" id="ARBA00044633"/>
    </source>
</evidence>
<feature type="binding site" evidence="8">
    <location>
        <position position="347"/>
    </location>
    <ligand>
        <name>phosphoenolpyruvate</name>
        <dbReference type="ChEBI" id="CHEBI:58702"/>
    </ligand>
</feature>
<dbReference type="InterPro" id="IPR023193">
    <property type="entry name" value="EPSP_synthase_CS"/>
</dbReference>
<dbReference type="PROSITE" id="PS00104">
    <property type="entry name" value="EPSP_SYNTHASE_1"/>
    <property type="match status" value="1"/>
</dbReference>
<evidence type="ECO:0000256" key="2">
    <source>
        <dbReference type="ARBA" id="ARBA00009948"/>
    </source>
</evidence>
<dbReference type="AlphaFoldDB" id="A0A1D9DYB8"/>
<dbReference type="EC" id="2.5.1.19" evidence="8"/>
<reference evidence="10 11" key="1">
    <citation type="journal article" date="2016" name="Biochim. Biophys. Acta">
        <title>Photochemical characterization of actinorhodopsin and its functional existence in the natural host.</title>
        <authorList>
            <person name="Nakamura S."/>
            <person name="Kikukawa T."/>
            <person name="Tamogami J."/>
            <person name="Kamiya M."/>
            <person name="Aizawa T."/>
            <person name="Hahn M.W."/>
            <person name="Ihara K."/>
            <person name="Kamo N."/>
            <person name="Demura M."/>
        </authorList>
    </citation>
    <scope>NUCLEOTIDE SEQUENCE [LARGE SCALE GENOMIC DNA]</scope>
    <source>
        <strain evidence="10 11">MWH-Dar1</strain>
    </source>
</reference>
<feature type="binding site" evidence="8">
    <location>
        <position position="316"/>
    </location>
    <ligand>
        <name>3-phosphoshikimate</name>
        <dbReference type="ChEBI" id="CHEBI:145989"/>
    </ligand>
</feature>
<feature type="binding site" evidence="8">
    <location>
        <position position="30"/>
    </location>
    <ligand>
        <name>3-phosphoshikimate</name>
        <dbReference type="ChEBI" id="CHEBI:145989"/>
    </ligand>
</feature>
<dbReference type="GO" id="GO:0008652">
    <property type="term" value="P:amino acid biosynthetic process"/>
    <property type="evidence" value="ECO:0007669"/>
    <property type="project" value="UniProtKB-KW"/>
</dbReference>
<comment type="subcellular location">
    <subcellularLocation>
        <location evidence="8">Cytoplasm</location>
    </subcellularLocation>
</comment>
<feature type="binding site" evidence="8">
    <location>
        <position position="174"/>
    </location>
    <ligand>
        <name>phosphoenolpyruvate</name>
        <dbReference type="ChEBI" id="CHEBI:58702"/>
    </ligand>
</feature>
<feature type="binding site" evidence="8">
    <location>
        <position position="201"/>
    </location>
    <ligand>
        <name>3-phosphoshikimate</name>
        <dbReference type="ChEBI" id="CHEBI:145989"/>
    </ligand>
</feature>
<dbReference type="NCBIfam" id="TIGR01356">
    <property type="entry name" value="aroA"/>
    <property type="match status" value="1"/>
</dbReference>
<dbReference type="Pfam" id="PF00275">
    <property type="entry name" value="EPSP_synthase"/>
    <property type="match status" value="1"/>
</dbReference>
<comment type="caution">
    <text evidence="8">Lacks conserved residue(s) required for the propagation of feature annotation.</text>
</comment>
<dbReference type="Gene3D" id="3.65.10.10">
    <property type="entry name" value="Enolpyruvate transferase domain"/>
    <property type="match status" value="2"/>
</dbReference>
<gene>
    <name evidence="8" type="primary">aroA</name>
    <name evidence="10" type="ORF">A4Z71_02080</name>
</gene>
<keyword evidence="3 8" id="KW-0963">Cytoplasm</keyword>
<feature type="binding site" evidence="8">
    <location>
        <position position="172"/>
    </location>
    <ligand>
        <name>3-phosphoshikimate</name>
        <dbReference type="ChEBI" id="CHEBI:145989"/>
    </ligand>
</feature>
<comment type="function">
    <text evidence="8">Catalyzes the transfer of the enolpyruvyl moiety of phosphoenolpyruvate (PEP) to the 5-hydroxyl of shikimate-3-phosphate (S3P) to produce enolpyruvyl shikimate-3-phosphate and inorganic phosphate.</text>
</comment>
<feature type="binding site" evidence="8">
    <location>
        <position position="126"/>
    </location>
    <ligand>
        <name>phosphoenolpyruvate</name>
        <dbReference type="ChEBI" id="CHEBI:58702"/>
    </ligand>
</feature>
<dbReference type="InterPro" id="IPR036968">
    <property type="entry name" value="Enolpyruvate_Tfrase_sf"/>
</dbReference>
<keyword evidence="5 8" id="KW-0808">Transferase</keyword>
<feature type="binding site" evidence="8">
    <location>
        <position position="34"/>
    </location>
    <ligand>
        <name>3-phosphoshikimate</name>
        <dbReference type="ChEBI" id="CHEBI:145989"/>
    </ligand>
</feature>
<dbReference type="Proteomes" id="UP000243784">
    <property type="component" value="Chromosome"/>
</dbReference>
<dbReference type="SUPFAM" id="SSF55205">
    <property type="entry name" value="EPT/RTPC-like"/>
    <property type="match status" value="1"/>
</dbReference>
<feature type="active site" description="Proton acceptor" evidence="8">
    <location>
        <position position="316"/>
    </location>
</feature>
<evidence type="ECO:0000259" key="9">
    <source>
        <dbReference type="Pfam" id="PF00275"/>
    </source>
</evidence>
<protein>
    <recommendedName>
        <fullName evidence="8">3-phosphoshikimate 1-carboxyvinyltransferase</fullName>
        <ecNumber evidence="8">2.5.1.19</ecNumber>
    </recommendedName>
    <alternativeName>
        <fullName evidence="8">5-enolpyruvylshikimate-3-phosphate synthase</fullName>
        <shortName evidence="8">EPSP synthase</shortName>
        <shortName evidence="8">EPSPS</shortName>
    </alternativeName>
</protein>
<evidence type="ECO:0000256" key="1">
    <source>
        <dbReference type="ARBA" id="ARBA00004811"/>
    </source>
</evidence>
<feature type="domain" description="Enolpyruvate transferase" evidence="9">
    <location>
        <begin position="17"/>
        <end position="420"/>
    </location>
</feature>
<evidence type="ECO:0000313" key="10">
    <source>
        <dbReference type="EMBL" id="AOY55806.1"/>
    </source>
</evidence>
<feature type="binding site" evidence="8">
    <location>
        <position position="173"/>
    </location>
    <ligand>
        <name>3-phosphoshikimate</name>
        <dbReference type="ChEBI" id="CHEBI:145989"/>
    </ligand>
</feature>
<sequence>MTASHYSQPWPAPLATGQLNATLGLPGSKSLTNRELVLSALADEPSVLTGLLMSRDSLLMIDALKALGAEISIAADGKVRVTPATFDRSANIDCGLAGTVMRFVPPISVLSNQDVHFDGDAAARRRPMKTTIDSLRALGVSVTDADLGALPFTVHGTGSVPGGEITIDASSSSQFVSGLLLAAARYETGLIVRHEGEHLPSMPHIEMTIDCLAKRSVKVTRIGDSAWQVLPGPISGGNFAIEPDLSNAGPFLAAAMVAGGSVTIEHWPESTTQVGDEFDGILQQMGATIARSAQGLTITGTGEIHGIDIDLSIGGELTPVIAALAALADSPTVIRGVAHLRGHETDRLAALATEINRIGGIARETSDGLEIDPSENLHGALWRTYEDHRMATAGAIIGLRVPGIEIEDVRVTSKTMPSFPGLWHSMLGTGEIWPEIGAQ</sequence>
<evidence type="ECO:0000313" key="11">
    <source>
        <dbReference type="Proteomes" id="UP000243784"/>
    </source>
</evidence>
<dbReference type="PROSITE" id="PS00885">
    <property type="entry name" value="EPSP_SYNTHASE_2"/>
    <property type="match status" value="1"/>
</dbReference>
<feature type="binding site" evidence="8">
    <location>
        <position position="174"/>
    </location>
    <ligand>
        <name>3-phosphoshikimate</name>
        <dbReference type="ChEBI" id="CHEBI:145989"/>
    </ligand>
</feature>
<dbReference type="GO" id="GO:0009073">
    <property type="term" value="P:aromatic amino acid family biosynthetic process"/>
    <property type="evidence" value="ECO:0007669"/>
    <property type="project" value="UniProtKB-KW"/>
</dbReference>
<accession>A0A1D9DYB8</accession>